<feature type="compositionally biased region" description="Polar residues" evidence="2">
    <location>
        <begin position="213"/>
        <end position="223"/>
    </location>
</feature>
<feature type="region of interest" description="Disordered" evidence="2">
    <location>
        <begin position="183"/>
        <end position="223"/>
    </location>
</feature>
<dbReference type="Proteomes" id="UP001163152">
    <property type="component" value="Chromosome"/>
</dbReference>
<feature type="region of interest" description="Disordered" evidence="2">
    <location>
        <begin position="150"/>
        <end position="171"/>
    </location>
</feature>
<dbReference type="RefSeq" id="WP_268608618.1">
    <property type="nucleotide sequence ID" value="NZ_CP113797.1"/>
</dbReference>
<proteinExistence type="predicted"/>
<feature type="coiled-coil region" evidence="1">
    <location>
        <begin position="865"/>
        <end position="899"/>
    </location>
</feature>
<protein>
    <submittedName>
        <fullName evidence="3">Uncharacterized protein</fullName>
    </submittedName>
</protein>
<name>A0A9E8ZA51_9CYAN</name>
<evidence type="ECO:0000313" key="4">
    <source>
        <dbReference type="Proteomes" id="UP001163152"/>
    </source>
</evidence>
<dbReference type="AlphaFoldDB" id="A0A9E8ZA51"/>
<evidence type="ECO:0000256" key="2">
    <source>
        <dbReference type="SAM" id="MobiDB-lite"/>
    </source>
</evidence>
<keyword evidence="1" id="KW-0175">Coiled coil</keyword>
<feature type="region of interest" description="Disordered" evidence="2">
    <location>
        <begin position="440"/>
        <end position="516"/>
    </location>
</feature>
<feature type="coiled-coil region" evidence="1">
    <location>
        <begin position="787"/>
        <end position="831"/>
    </location>
</feature>
<feature type="compositionally biased region" description="Low complexity" evidence="2">
    <location>
        <begin position="470"/>
        <end position="484"/>
    </location>
</feature>
<sequence length="1068" mass="119336">MVRNFLFKRNRSLEPQPQPTAPTSSISASEIGWLIPLIQTILQQQIAQPNRLQIRCAIREGVLLVLIEHLLHIEPEPPQIFQAVEQTVRSNVPKLIESNPDCEPIVKAYPLPVRLYLRVAGYQQPYDTFAFTLSPLHTSAQSAETTLLDELPTNSSPATILQETPTAPASESIEPNYSLAETLPVTPSSIEPGETPIIETDDSKPDDPAPDVEQQSNSQVSACNEQQITLVASEEISENPERLSQRLDKERRQEVVERYTSDRVTEFQSIETETIETSLTGTHAEISVDSFKILDESKPQLISKNLQIDKLITPNKISDEKLIEHGNLLNLEIENQRVVEERDHLPDSTVDFNTKNLTISPNTTKSDLFINPVIASESSSENNDNQTEYSYVKDLSQDSQDSSVLELNSEEATLEPLVSSDVQPVENFLAEERAIVPDAVSKPTTIPRESDPVSASSAQVEPVSSERVVFEPTPTEPVPTQEVESSCKPSSFTSGLNLEQESSKQVSKREADDFSSKLVKVEQRTEYFREHEGLRDLETEQSSPNRELEFVTDLDQYPDQYPSNAASSLTDPNTETITIQTANIQSTDTQTADPETTNTETTNIQMITTQAADDLGFDRLPLDIRDHKRRSFQSMVTLSNVLLVGAMSSFVVISGFYILSRPCVLGNQCQPLQRSQQLTRIALATIQTNPSALEVVDAYDQLSEANQLLETIPVWSRSYSTAQELIAEYANKIEELGLVVKALNQANNAAKKSLNPPHPVPVWREVQWMWREAIALLEQVPTESLVYSLAQTKRSEYESNLDSINNRVMAEQAAQDRIEMLKKAAEVTEARSQIISSIESWQQTTESWQAILAQLQQIPQGTMAFTEAQRLAKLYQLRLEAAENRRAQEERSVNAYNRALELADQARRLEQQQQWTQASIAWRDAIAAIKQVPEGTTHYSQSQALMTPYTTSLNQAEASAKQSTLLQTAQPQLENLCLPRLALCTYTLTTEAIRVHLNAPYDRTVAQAVRTAQLSSNATRWNDGSQTSQFLQSLVNISESTQTPIELYGADGSKFGIYDRSQSGYMVP</sequence>
<dbReference type="KEGG" id="tsin:OXH18_18045"/>
<feature type="compositionally biased region" description="Polar residues" evidence="2">
    <location>
        <begin position="152"/>
        <end position="171"/>
    </location>
</feature>
<evidence type="ECO:0000313" key="3">
    <source>
        <dbReference type="EMBL" id="WAL59062.1"/>
    </source>
</evidence>
<keyword evidence="4" id="KW-1185">Reference proteome</keyword>
<accession>A0A9E8ZA51</accession>
<feature type="compositionally biased region" description="Polar residues" evidence="2">
    <location>
        <begin position="487"/>
        <end position="505"/>
    </location>
</feature>
<organism evidence="3 4">
    <name type="scientific">Thermocoleostomius sinensis A174</name>
    <dbReference type="NCBI Taxonomy" id="2016057"/>
    <lineage>
        <taxon>Bacteria</taxon>
        <taxon>Bacillati</taxon>
        <taxon>Cyanobacteriota</taxon>
        <taxon>Cyanophyceae</taxon>
        <taxon>Oculatellales</taxon>
        <taxon>Oculatellaceae</taxon>
        <taxon>Thermocoleostomius</taxon>
    </lineage>
</organism>
<gene>
    <name evidence="3" type="ORF">OXH18_18045</name>
</gene>
<dbReference type="EMBL" id="CP113797">
    <property type="protein sequence ID" value="WAL59062.1"/>
    <property type="molecule type" value="Genomic_DNA"/>
</dbReference>
<feature type="region of interest" description="Disordered" evidence="2">
    <location>
        <begin position="232"/>
        <end position="251"/>
    </location>
</feature>
<feature type="compositionally biased region" description="Basic and acidic residues" evidence="2">
    <location>
        <begin position="507"/>
        <end position="516"/>
    </location>
</feature>
<evidence type="ECO:0000256" key="1">
    <source>
        <dbReference type="SAM" id="Coils"/>
    </source>
</evidence>
<feature type="compositionally biased region" description="Basic and acidic residues" evidence="2">
    <location>
        <begin position="239"/>
        <end position="251"/>
    </location>
</feature>
<reference evidence="3" key="1">
    <citation type="submission" date="2022-12" db="EMBL/GenBank/DDBJ databases">
        <title>Polyphasic identification of a Novel Hot-Spring Cyanobacterium Ocullathermofonsia sinensis gen nov. sp. nov. and Genomic Insights on its Adaptations to the Thermal Habitat.</title>
        <authorList>
            <person name="Daroch M."/>
            <person name="Tang J."/>
            <person name="Jiang Y."/>
        </authorList>
    </citation>
    <scope>NUCLEOTIDE SEQUENCE</scope>
    <source>
        <strain evidence="3">PKUAC-SCTA174</strain>
    </source>
</reference>